<dbReference type="Proteomes" id="UP001197875">
    <property type="component" value="Unassembled WGS sequence"/>
</dbReference>
<organism evidence="1 2">
    <name type="scientific">Fusicatenibacter faecihominis</name>
    <dbReference type="NCBI Taxonomy" id="2881276"/>
    <lineage>
        <taxon>Bacteria</taxon>
        <taxon>Bacillati</taxon>
        <taxon>Bacillota</taxon>
        <taxon>Clostridia</taxon>
        <taxon>Lachnospirales</taxon>
        <taxon>Lachnospiraceae</taxon>
        <taxon>Fusicatenibacter</taxon>
    </lineage>
</organism>
<protein>
    <recommendedName>
        <fullName evidence="3">DUF2383 domain-containing protein</fullName>
    </recommendedName>
</protein>
<accession>A0AAE3DVW6</accession>
<gene>
    <name evidence="1" type="ORF">LKD71_15970</name>
</gene>
<keyword evidence="2" id="KW-1185">Reference proteome</keyword>
<name>A0AAE3DVW6_9FIRM</name>
<evidence type="ECO:0000313" key="1">
    <source>
        <dbReference type="EMBL" id="MCC2191266.1"/>
    </source>
</evidence>
<comment type="caution">
    <text evidence="1">The sequence shown here is derived from an EMBL/GenBank/DDBJ whole genome shotgun (WGS) entry which is preliminary data.</text>
</comment>
<reference evidence="1 2" key="1">
    <citation type="submission" date="2021-10" db="EMBL/GenBank/DDBJ databases">
        <title>Anaerobic single-cell dispensing facilitates the cultivation of human gut bacteria.</title>
        <authorList>
            <person name="Afrizal A."/>
        </authorList>
    </citation>
    <scope>NUCLEOTIDE SEQUENCE [LARGE SCALE GENOMIC DNA]</scope>
    <source>
        <strain evidence="1 2">CLA-AA-H277</strain>
    </source>
</reference>
<dbReference type="EMBL" id="JAJEPR010000045">
    <property type="protein sequence ID" value="MCC2191266.1"/>
    <property type="molecule type" value="Genomic_DNA"/>
</dbReference>
<proteinExistence type="predicted"/>
<dbReference type="AlphaFoldDB" id="A0AAE3DVW6"/>
<dbReference type="RefSeq" id="WP_178045139.1">
    <property type="nucleotide sequence ID" value="NZ_JAJEPR010000045.1"/>
</dbReference>
<sequence>MTTEVDLLNTIHEYADMGLSGLNQVIPLSSDPSFTRELQHQKSDYEAALQKSEALLEERHIPRGKEAGPVAKMMSTVMTRAKNLADPSTSKLAEMVFQGSNMGITELTKGINDYHGEDKAVLSFAEKQLKQEEHHAETMKQYL</sequence>
<evidence type="ECO:0008006" key="3">
    <source>
        <dbReference type="Google" id="ProtNLM"/>
    </source>
</evidence>
<evidence type="ECO:0000313" key="2">
    <source>
        <dbReference type="Proteomes" id="UP001197875"/>
    </source>
</evidence>